<accession>A0A975RQB2</accession>
<dbReference type="EMBL" id="CP076134">
    <property type="protein sequence ID" value="QWG15658.1"/>
    <property type="molecule type" value="Genomic_DNA"/>
</dbReference>
<dbReference type="PANTHER" id="PTHR44068:SF11">
    <property type="entry name" value="GERANYL DIPHOSPHATE 2-C-METHYLTRANSFERASE"/>
    <property type="match status" value="1"/>
</dbReference>
<reference evidence="3" key="1">
    <citation type="submission" date="2021-06" db="EMBL/GenBank/DDBJ databases">
        <title>Bradyrhizobium sp. S2-20-1 Genome sequencing.</title>
        <authorList>
            <person name="Jin L."/>
        </authorList>
    </citation>
    <scope>NUCLEOTIDE SEQUENCE</scope>
    <source>
        <strain evidence="3">S2-20-1</strain>
    </source>
</reference>
<dbReference type="InterPro" id="IPR050447">
    <property type="entry name" value="Erg6_SMT_methyltransf"/>
</dbReference>
<evidence type="ECO:0000313" key="3">
    <source>
        <dbReference type="EMBL" id="QWG15658.1"/>
    </source>
</evidence>
<evidence type="ECO:0000313" key="4">
    <source>
        <dbReference type="Proteomes" id="UP000680839"/>
    </source>
</evidence>
<dbReference type="CDD" id="cd02440">
    <property type="entry name" value="AdoMet_MTases"/>
    <property type="match status" value="1"/>
</dbReference>
<evidence type="ECO:0000256" key="1">
    <source>
        <dbReference type="ARBA" id="ARBA00022679"/>
    </source>
</evidence>
<dbReference type="GO" id="GO:0032259">
    <property type="term" value="P:methylation"/>
    <property type="evidence" value="ECO:0007669"/>
    <property type="project" value="UniProtKB-KW"/>
</dbReference>
<name>A0A975RQB2_9BRAD</name>
<organism evidence="3 4">
    <name type="scientific">Bradyrhizobium sediminis</name>
    <dbReference type="NCBI Taxonomy" id="2840469"/>
    <lineage>
        <taxon>Bacteria</taxon>
        <taxon>Pseudomonadati</taxon>
        <taxon>Pseudomonadota</taxon>
        <taxon>Alphaproteobacteria</taxon>
        <taxon>Hyphomicrobiales</taxon>
        <taxon>Nitrobacteraceae</taxon>
        <taxon>Bradyrhizobium</taxon>
    </lineage>
</organism>
<keyword evidence="1" id="KW-0808">Transferase</keyword>
<dbReference type="PANTHER" id="PTHR44068">
    <property type="entry name" value="ZGC:194242"/>
    <property type="match status" value="1"/>
</dbReference>
<dbReference type="Pfam" id="PF08241">
    <property type="entry name" value="Methyltransf_11"/>
    <property type="match status" value="1"/>
</dbReference>
<dbReference type="GO" id="GO:0008757">
    <property type="term" value="F:S-adenosylmethionine-dependent methyltransferase activity"/>
    <property type="evidence" value="ECO:0007669"/>
    <property type="project" value="InterPro"/>
</dbReference>
<dbReference type="Proteomes" id="UP000680839">
    <property type="component" value="Chromosome"/>
</dbReference>
<sequence length="233" mass="25113">MGGAQPAEELTASYVRWRSSRLGRITDALERQLLARLLGKVDGKKLLDVGCGDGAMAFELARQGASVTALDADPSMIAAARLRAESEATRAQFVEGNAESLPFDDATFDIVVAVTVLCFVRDAERAVKEIARVLKPGGRLVIGELGRWSLWATQRRIRGWLGHPVWGAVKFRTAADLRSLAEAAGLRVVAIHGAVHYPPCGLAARLLAPVDPWLGRKTTFGAAFLAMSAVRQR</sequence>
<keyword evidence="3" id="KW-0489">Methyltransferase</keyword>
<evidence type="ECO:0000259" key="2">
    <source>
        <dbReference type="Pfam" id="PF08241"/>
    </source>
</evidence>
<dbReference type="InterPro" id="IPR013216">
    <property type="entry name" value="Methyltransf_11"/>
</dbReference>
<dbReference type="Gene3D" id="3.40.50.150">
    <property type="entry name" value="Vaccinia Virus protein VP39"/>
    <property type="match status" value="1"/>
</dbReference>
<dbReference type="AlphaFoldDB" id="A0A975RQB2"/>
<proteinExistence type="predicted"/>
<dbReference type="InterPro" id="IPR029063">
    <property type="entry name" value="SAM-dependent_MTases_sf"/>
</dbReference>
<gene>
    <name evidence="3" type="ORF">KMZ29_05245</name>
</gene>
<dbReference type="SUPFAM" id="SSF53335">
    <property type="entry name" value="S-adenosyl-L-methionine-dependent methyltransferases"/>
    <property type="match status" value="1"/>
</dbReference>
<feature type="domain" description="Methyltransferase type 11" evidence="2">
    <location>
        <begin position="47"/>
        <end position="142"/>
    </location>
</feature>
<protein>
    <submittedName>
        <fullName evidence="3">Class I SAM-dependent methyltransferase</fullName>
    </submittedName>
</protein>